<dbReference type="KEGG" id="schi:SCHIN_v1c10420"/>
<dbReference type="InterPro" id="IPR033714">
    <property type="entry name" value="tRNA_bind_bactPheRS"/>
</dbReference>
<evidence type="ECO:0000256" key="1">
    <source>
        <dbReference type="ARBA" id="ARBA00022555"/>
    </source>
</evidence>
<dbReference type="InterPro" id="IPR002547">
    <property type="entry name" value="tRNA-bd_dom"/>
</dbReference>
<dbReference type="NCBIfam" id="NF045760">
    <property type="entry name" value="YtpR"/>
    <property type="match status" value="1"/>
</dbReference>
<dbReference type="AlphaFoldDB" id="A0A5B9Y5X2"/>
<dbReference type="Gene3D" id="2.40.50.140">
    <property type="entry name" value="Nucleic acid-binding proteins"/>
    <property type="match status" value="1"/>
</dbReference>
<sequence length="193" mass="21807">MKLYTKYVKVFDTLMVGFSNKPVTSSEKKDNKEILFNDKEIIGVNIFNPQIDKDKKYLLEDSELSQYCVSEIKDIIKIENIENQFVVAKVEECEPIEGTHLSLCKVNDGKELIQIVCGAKNVRKGSFTCLATIGSFMPNGMQILKGKLKGFESFGMLCSLKELGYENPKYNNEGIVELEVDDSQIGKSVWEVL</sequence>
<dbReference type="PROSITE" id="PS50886">
    <property type="entry name" value="TRBD"/>
    <property type="match status" value="1"/>
</dbReference>
<feature type="domain" description="TRNA-binding" evidence="4">
    <location>
        <begin position="79"/>
        <end position="190"/>
    </location>
</feature>
<dbReference type="SUPFAM" id="SSF50249">
    <property type="entry name" value="Nucleic acid-binding proteins"/>
    <property type="match status" value="1"/>
</dbReference>
<gene>
    <name evidence="5" type="ORF">SCHIN_v1c10420</name>
</gene>
<dbReference type="InterPro" id="IPR012340">
    <property type="entry name" value="NA-bd_OB-fold"/>
</dbReference>
<protein>
    <submittedName>
        <fullName evidence="5">Putative tRNA-binding protein</fullName>
    </submittedName>
</protein>
<evidence type="ECO:0000259" key="4">
    <source>
        <dbReference type="PROSITE" id="PS50886"/>
    </source>
</evidence>
<dbReference type="GO" id="GO:0000049">
    <property type="term" value="F:tRNA binding"/>
    <property type="evidence" value="ECO:0007669"/>
    <property type="project" value="UniProtKB-UniRule"/>
</dbReference>
<proteinExistence type="predicted"/>
<evidence type="ECO:0000256" key="3">
    <source>
        <dbReference type="PROSITE-ProRule" id="PRU00209"/>
    </source>
</evidence>
<evidence type="ECO:0000256" key="2">
    <source>
        <dbReference type="ARBA" id="ARBA00022884"/>
    </source>
</evidence>
<reference evidence="5 6" key="1">
    <citation type="submission" date="2019-08" db="EMBL/GenBank/DDBJ databases">
        <title>Complete genome sequence of Spiroplasma chinense CCH (DSM 19755).</title>
        <authorList>
            <person name="Shen H.-Y."/>
            <person name="Lin Y.-C."/>
            <person name="Chou L."/>
            <person name="Kuo C.-H."/>
        </authorList>
    </citation>
    <scope>NUCLEOTIDE SEQUENCE [LARGE SCALE GENOMIC DNA]</scope>
    <source>
        <strain evidence="5 6">CCH</strain>
    </source>
</reference>
<dbReference type="RefSeq" id="WP_166508599.1">
    <property type="nucleotide sequence ID" value="NZ_CP043026.1"/>
</dbReference>
<evidence type="ECO:0000313" key="5">
    <source>
        <dbReference type="EMBL" id="QEH62235.1"/>
    </source>
</evidence>
<organism evidence="5 6">
    <name type="scientific">Spiroplasma chinense</name>
    <dbReference type="NCBI Taxonomy" id="216932"/>
    <lineage>
        <taxon>Bacteria</taxon>
        <taxon>Bacillati</taxon>
        <taxon>Mycoplasmatota</taxon>
        <taxon>Mollicutes</taxon>
        <taxon>Entomoplasmatales</taxon>
        <taxon>Spiroplasmataceae</taxon>
        <taxon>Spiroplasma</taxon>
    </lineage>
</organism>
<evidence type="ECO:0000313" key="6">
    <source>
        <dbReference type="Proteomes" id="UP000323144"/>
    </source>
</evidence>
<dbReference type="EMBL" id="CP043026">
    <property type="protein sequence ID" value="QEH62235.1"/>
    <property type="molecule type" value="Genomic_DNA"/>
</dbReference>
<dbReference type="Pfam" id="PF01588">
    <property type="entry name" value="tRNA_bind"/>
    <property type="match status" value="1"/>
</dbReference>
<dbReference type="Gene3D" id="3.30.1940.10">
    <property type="entry name" value="YtpR-like"/>
    <property type="match status" value="1"/>
</dbReference>
<name>A0A5B9Y5X2_9MOLU</name>
<keyword evidence="1 3" id="KW-0820">tRNA-binding</keyword>
<dbReference type="InterPro" id="IPR037154">
    <property type="entry name" value="YtpR-like_sf"/>
</dbReference>
<keyword evidence="2 3" id="KW-0694">RNA-binding</keyword>
<dbReference type="Proteomes" id="UP000323144">
    <property type="component" value="Chromosome"/>
</dbReference>
<keyword evidence="6" id="KW-1185">Reference proteome</keyword>
<accession>A0A5B9Y5X2</accession>
<dbReference type="CDD" id="cd02796">
    <property type="entry name" value="tRNA_bind_bactPheRS"/>
    <property type="match status" value="1"/>
</dbReference>